<dbReference type="GeneID" id="14911087"/>
<sequence>MLYILWLKRLFDIFQYLFKLCILFCLLLQGFIQLKYFLLHLLLLLYLLKIFFYSIFFYQSIKAFSFSQIFSQFSSVSLICISSFINAKSASSITSYFILDPSYKLQICGFMLRSSTDKPKSQFTNKLQISFTSAFNVLDFVCLSGSNQQYNVFGYATGGNGICISNLKL</sequence>
<feature type="transmembrane region" description="Helical" evidence="1">
    <location>
        <begin position="38"/>
        <end position="58"/>
    </location>
</feature>
<keyword evidence="3" id="KW-1185">Reference proteome</keyword>
<dbReference type="AlphaFoldDB" id="G0QIS9"/>
<evidence type="ECO:0000256" key="1">
    <source>
        <dbReference type="SAM" id="Phobius"/>
    </source>
</evidence>
<keyword evidence="1" id="KW-0472">Membrane</keyword>
<evidence type="ECO:0000313" key="2">
    <source>
        <dbReference type="EMBL" id="EGR34908.1"/>
    </source>
</evidence>
<evidence type="ECO:0008006" key="4">
    <source>
        <dbReference type="Google" id="ProtNLM"/>
    </source>
</evidence>
<reference evidence="2 3" key="1">
    <citation type="submission" date="2011-07" db="EMBL/GenBank/DDBJ databases">
        <authorList>
            <person name="Coyne R."/>
            <person name="Brami D."/>
            <person name="Johnson J."/>
            <person name="Hostetler J."/>
            <person name="Hannick L."/>
            <person name="Clark T."/>
            <person name="Cassidy-Hanley D."/>
            <person name="Inman J."/>
        </authorList>
    </citation>
    <scope>NUCLEOTIDE SEQUENCE [LARGE SCALE GENOMIC DNA]</scope>
    <source>
        <strain evidence="2 3">G5</strain>
    </source>
</reference>
<organism evidence="2 3">
    <name type="scientific">Ichthyophthirius multifiliis</name>
    <name type="common">White spot disease agent</name>
    <name type="synonym">Ich</name>
    <dbReference type="NCBI Taxonomy" id="5932"/>
    <lineage>
        <taxon>Eukaryota</taxon>
        <taxon>Sar</taxon>
        <taxon>Alveolata</taxon>
        <taxon>Ciliophora</taxon>
        <taxon>Intramacronucleata</taxon>
        <taxon>Oligohymenophorea</taxon>
        <taxon>Hymenostomatida</taxon>
        <taxon>Ophryoglenina</taxon>
        <taxon>Ichthyophthirius</taxon>
    </lineage>
</organism>
<proteinExistence type="predicted"/>
<evidence type="ECO:0000313" key="3">
    <source>
        <dbReference type="Proteomes" id="UP000008983"/>
    </source>
</evidence>
<keyword evidence="1" id="KW-1133">Transmembrane helix</keyword>
<dbReference type="EMBL" id="GL983042">
    <property type="protein sequence ID" value="EGR34908.1"/>
    <property type="molecule type" value="Genomic_DNA"/>
</dbReference>
<dbReference type="RefSeq" id="XP_004040212.1">
    <property type="nucleotide sequence ID" value="XM_004040164.1"/>
</dbReference>
<name>G0QIS9_ICHMU</name>
<gene>
    <name evidence="2" type="ORF">IMG5_001370</name>
</gene>
<feature type="transmembrane region" description="Helical" evidence="1">
    <location>
        <begin position="12"/>
        <end position="32"/>
    </location>
</feature>
<dbReference type="Proteomes" id="UP000008983">
    <property type="component" value="Unassembled WGS sequence"/>
</dbReference>
<keyword evidence="1" id="KW-0812">Transmembrane</keyword>
<dbReference type="InParanoid" id="G0QIS9"/>
<protein>
    <recommendedName>
        <fullName evidence="4">Transmembrane protein</fullName>
    </recommendedName>
</protein>
<accession>G0QIS9</accession>